<dbReference type="PRINTS" id="PR00035">
    <property type="entry name" value="HTHGNTR"/>
</dbReference>
<dbReference type="InterPro" id="IPR000524">
    <property type="entry name" value="Tscrpt_reg_HTH_GntR"/>
</dbReference>
<dbReference type="Pfam" id="PF00392">
    <property type="entry name" value="GntR"/>
    <property type="match status" value="1"/>
</dbReference>
<keyword evidence="1" id="KW-0805">Transcription regulation</keyword>
<dbReference type="InterPro" id="IPR028978">
    <property type="entry name" value="Chorismate_lyase_/UTRA_dom_sf"/>
</dbReference>
<dbReference type="OrthoDB" id="3575876at2"/>
<gene>
    <name evidence="6" type="ORF">GB881_04240</name>
</gene>
<dbReference type="CDD" id="cd07377">
    <property type="entry name" value="WHTH_GntR"/>
    <property type="match status" value="1"/>
</dbReference>
<reference evidence="6 7" key="1">
    <citation type="submission" date="2019-10" db="EMBL/GenBank/DDBJ databases">
        <title>Georgenia wutianyii sp. nov. and Georgenia yuyongxinii sp. nov. isolated from plateau pika (Ochotona curzoniae) in the Qinghai-Tibet plateau of China.</title>
        <authorList>
            <person name="Tian Z."/>
        </authorList>
    </citation>
    <scope>NUCLEOTIDE SEQUENCE [LARGE SCALE GENOMIC DNA]</scope>
    <source>
        <strain evidence="6 7">JCM 19765</strain>
    </source>
</reference>
<keyword evidence="2" id="KW-0238">DNA-binding</keyword>
<dbReference type="SMART" id="SM00866">
    <property type="entry name" value="UTRA"/>
    <property type="match status" value="1"/>
</dbReference>
<dbReference type="Proteomes" id="UP000437709">
    <property type="component" value="Unassembled WGS sequence"/>
</dbReference>
<protein>
    <submittedName>
        <fullName evidence="6">GntR family transcriptional regulator</fullName>
    </submittedName>
</protein>
<dbReference type="Gene3D" id="3.40.1410.10">
    <property type="entry name" value="Chorismate lyase-like"/>
    <property type="match status" value="1"/>
</dbReference>
<dbReference type="SMART" id="SM00345">
    <property type="entry name" value="HTH_GNTR"/>
    <property type="match status" value="1"/>
</dbReference>
<feature type="domain" description="HTH gntR-type" evidence="5">
    <location>
        <begin position="51"/>
        <end position="119"/>
    </location>
</feature>
<dbReference type="GO" id="GO:0003700">
    <property type="term" value="F:DNA-binding transcription factor activity"/>
    <property type="evidence" value="ECO:0007669"/>
    <property type="project" value="InterPro"/>
</dbReference>
<dbReference type="InterPro" id="IPR036390">
    <property type="entry name" value="WH_DNA-bd_sf"/>
</dbReference>
<dbReference type="SUPFAM" id="SSF64288">
    <property type="entry name" value="Chorismate lyase-like"/>
    <property type="match status" value="1"/>
</dbReference>
<feature type="region of interest" description="Disordered" evidence="4">
    <location>
        <begin position="139"/>
        <end position="158"/>
    </location>
</feature>
<dbReference type="SUPFAM" id="SSF46785">
    <property type="entry name" value="Winged helix' DNA-binding domain"/>
    <property type="match status" value="1"/>
</dbReference>
<organism evidence="6 7">
    <name type="scientific">Georgenia subflava</name>
    <dbReference type="NCBI Taxonomy" id="1622177"/>
    <lineage>
        <taxon>Bacteria</taxon>
        <taxon>Bacillati</taxon>
        <taxon>Actinomycetota</taxon>
        <taxon>Actinomycetes</taxon>
        <taxon>Micrococcales</taxon>
        <taxon>Bogoriellaceae</taxon>
        <taxon>Georgenia</taxon>
    </lineage>
</organism>
<dbReference type="AlphaFoldDB" id="A0A6N7EI10"/>
<dbReference type="PANTHER" id="PTHR44846:SF1">
    <property type="entry name" value="MANNOSYL-D-GLYCERATE TRANSPORT_METABOLISM SYSTEM REPRESSOR MNGR-RELATED"/>
    <property type="match status" value="1"/>
</dbReference>
<dbReference type="GO" id="GO:0003677">
    <property type="term" value="F:DNA binding"/>
    <property type="evidence" value="ECO:0007669"/>
    <property type="project" value="UniProtKB-KW"/>
</dbReference>
<keyword evidence="7" id="KW-1185">Reference proteome</keyword>
<keyword evidence="3" id="KW-0804">Transcription</keyword>
<evidence type="ECO:0000256" key="3">
    <source>
        <dbReference type="ARBA" id="ARBA00023163"/>
    </source>
</evidence>
<dbReference type="PROSITE" id="PS50949">
    <property type="entry name" value="HTH_GNTR"/>
    <property type="match status" value="1"/>
</dbReference>
<evidence type="ECO:0000259" key="5">
    <source>
        <dbReference type="PROSITE" id="PS50949"/>
    </source>
</evidence>
<name>A0A6N7EI10_9MICO</name>
<dbReference type="InterPro" id="IPR050679">
    <property type="entry name" value="Bact_HTH_transcr_reg"/>
</dbReference>
<dbReference type="GO" id="GO:0045892">
    <property type="term" value="P:negative regulation of DNA-templated transcription"/>
    <property type="evidence" value="ECO:0007669"/>
    <property type="project" value="TreeGrafter"/>
</dbReference>
<evidence type="ECO:0000313" key="7">
    <source>
        <dbReference type="Proteomes" id="UP000437709"/>
    </source>
</evidence>
<dbReference type="InterPro" id="IPR036388">
    <property type="entry name" value="WH-like_DNA-bd_sf"/>
</dbReference>
<dbReference type="Pfam" id="PF07702">
    <property type="entry name" value="UTRA"/>
    <property type="match status" value="1"/>
</dbReference>
<dbReference type="InterPro" id="IPR011663">
    <property type="entry name" value="UTRA"/>
</dbReference>
<dbReference type="PANTHER" id="PTHR44846">
    <property type="entry name" value="MANNOSYL-D-GLYCERATE TRANSPORT/METABOLISM SYSTEM REPRESSOR MNGR-RELATED"/>
    <property type="match status" value="1"/>
</dbReference>
<feature type="compositionally biased region" description="Basic and acidic residues" evidence="4">
    <location>
        <begin position="139"/>
        <end position="155"/>
    </location>
</feature>
<dbReference type="FunFam" id="1.10.10.10:FF:000079">
    <property type="entry name" value="GntR family transcriptional regulator"/>
    <property type="match status" value="1"/>
</dbReference>
<comment type="caution">
    <text evidence="6">The sequence shown here is derived from an EMBL/GenBank/DDBJ whole genome shotgun (WGS) entry which is preliminary data.</text>
</comment>
<evidence type="ECO:0000313" key="6">
    <source>
        <dbReference type="EMBL" id="MPV36265.1"/>
    </source>
</evidence>
<evidence type="ECO:0000256" key="4">
    <source>
        <dbReference type="SAM" id="MobiDB-lite"/>
    </source>
</evidence>
<sequence length="291" mass="32323">MHLDTSDVRLSIPLRHPSPGRPCWLAQLCHRPRRNRSSAMAVTGTDRRSPVARWGQIARELRRRIEQRDLSPGQQLPSENDLAESFGVSRITVRQALASLAADGYVHRRHGAGTFVSDSFKVVQHDLAIAQPWRERLGGQAARSEELPSERRHEPPATLLTDLGVDPENVGSRHFVRLQIVDGAPIGLAESWLAPQVARGIEDRPLIEGSLSRTLELDHGVRPDVVDSYLHAETASAELAEVLRCHPDSPLIVVGEVARDADGSVISCSRTRWLGSRVRFHQVHRQDEAGR</sequence>
<dbReference type="Gene3D" id="1.10.10.10">
    <property type="entry name" value="Winged helix-like DNA-binding domain superfamily/Winged helix DNA-binding domain"/>
    <property type="match status" value="1"/>
</dbReference>
<evidence type="ECO:0000256" key="2">
    <source>
        <dbReference type="ARBA" id="ARBA00023125"/>
    </source>
</evidence>
<dbReference type="EMBL" id="WHPC01000009">
    <property type="protein sequence ID" value="MPV36265.1"/>
    <property type="molecule type" value="Genomic_DNA"/>
</dbReference>
<accession>A0A6N7EI10</accession>
<proteinExistence type="predicted"/>
<evidence type="ECO:0000256" key="1">
    <source>
        <dbReference type="ARBA" id="ARBA00023015"/>
    </source>
</evidence>